<dbReference type="EMBL" id="JASCZI010092591">
    <property type="protein sequence ID" value="MED6152552.1"/>
    <property type="molecule type" value="Genomic_DNA"/>
</dbReference>
<accession>A0ABU6TUF9</accession>
<comment type="caution">
    <text evidence="1">The sequence shown here is derived from an EMBL/GenBank/DDBJ whole genome shotgun (WGS) entry which is preliminary data.</text>
</comment>
<organism evidence="1 2">
    <name type="scientific">Stylosanthes scabra</name>
    <dbReference type="NCBI Taxonomy" id="79078"/>
    <lineage>
        <taxon>Eukaryota</taxon>
        <taxon>Viridiplantae</taxon>
        <taxon>Streptophyta</taxon>
        <taxon>Embryophyta</taxon>
        <taxon>Tracheophyta</taxon>
        <taxon>Spermatophyta</taxon>
        <taxon>Magnoliopsida</taxon>
        <taxon>eudicotyledons</taxon>
        <taxon>Gunneridae</taxon>
        <taxon>Pentapetalae</taxon>
        <taxon>rosids</taxon>
        <taxon>fabids</taxon>
        <taxon>Fabales</taxon>
        <taxon>Fabaceae</taxon>
        <taxon>Papilionoideae</taxon>
        <taxon>50 kb inversion clade</taxon>
        <taxon>dalbergioids sensu lato</taxon>
        <taxon>Dalbergieae</taxon>
        <taxon>Pterocarpus clade</taxon>
        <taxon>Stylosanthes</taxon>
    </lineage>
</organism>
<name>A0ABU6TUF9_9FABA</name>
<sequence length="71" mass="7842">HSHLPQRHGGYSWPSRSLESLLVASPRPGEFPDRLSCQTSTGTGGCDKQRLAPFQSTLYMGPLIPVFRDDT</sequence>
<feature type="non-terminal residue" evidence="1">
    <location>
        <position position="1"/>
    </location>
</feature>
<evidence type="ECO:0000313" key="1">
    <source>
        <dbReference type="EMBL" id="MED6152552.1"/>
    </source>
</evidence>
<gene>
    <name evidence="1" type="ORF">PIB30_093152</name>
</gene>
<proteinExistence type="predicted"/>
<dbReference type="Proteomes" id="UP001341840">
    <property type="component" value="Unassembled WGS sequence"/>
</dbReference>
<reference evidence="1 2" key="1">
    <citation type="journal article" date="2023" name="Plants (Basel)">
        <title>Bridging the Gap: Combining Genomics and Transcriptomics Approaches to Understand Stylosanthes scabra, an Orphan Legume from the Brazilian Caatinga.</title>
        <authorList>
            <person name="Ferreira-Neto J.R.C."/>
            <person name="da Silva M.D."/>
            <person name="Binneck E."/>
            <person name="de Melo N.F."/>
            <person name="da Silva R.H."/>
            <person name="de Melo A.L.T.M."/>
            <person name="Pandolfi V."/>
            <person name="Bustamante F.O."/>
            <person name="Brasileiro-Vidal A.C."/>
            <person name="Benko-Iseppon A.M."/>
        </authorList>
    </citation>
    <scope>NUCLEOTIDE SEQUENCE [LARGE SCALE GENOMIC DNA]</scope>
    <source>
        <tissue evidence="1">Leaves</tissue>
    </source>
</reference>
<protein>
    <submittedName>
        <fullName evidence="1">Uncharacterized protein</fullName>
    </submittedName>
</protein>
<evidence type="ECO:0000313" key="2">
    <source>
        <dbReference type="Proteomes" id="UP001341840"/>
    </source>
</evidence>
<keyword evidence="2" id="KW-1185">Reference proteome</keyword>